<evidence type="ECO:0000259" key="2">
    <source>
        <dbReference type="Pfam" id="PF05685"/>
    </source>
</evidence>
<feature type="region of interest" description="Disordered" evidence="1">
    <location>
        <begin position="204"/>
        <end position="233"/>
    </location>
</feature>
<dbReference type="CDD" id="cd06260">
    <property type="entry name" value="DUF820-like"/>
    <property type="match status" value="1"/>
</dbReference>
<evidence type="ECO:0000256" key="1">
    <source>
        <dbReference type="SAM" id="MobiDB-lite"/>
    </source>
</evidence>
<dbReference type="GO" id="GO:0004519">
    <property type="term" value="F:endonuclease activity"/>
    <property type="evidence" value="ECO:0007669"/>
    <property type="project" value="UniProtKB-KW"/>
</dbReference>
<dbReference type="EMBL" id="RSAS01000406">
    <property type="protein sequence ID" value="RRR72204.1"/>
    <property type="molecule type" value="Genomic_DNA"/>
</dbReference>
<gene>
    <name evidence="3" type="ORF">EI684_10390</name>
</gene>
<sequence length="253" mass="28184">QILRAQLEPQGQAIVLSDVRVAWNHAELRAHGPDVMVIPGLTDRQDWSTFDVAEEGQRPALIIEITSPETRNNDLRIKVDHYARVGVAQYVIVDTIGRKPARRLRLIGYTLVGEHYITQPCDEHGRLWLDVAQLWLGIRDDHVVCYDAQGHELGDYVTVVQAAEAAIARADLAETRVRYEAQARADAEAQALYEAQLRAEEAQARAEAETRANAEAQARAEAETRANAEAQARAAAEAELDALREELRRLRGA</sequence>
<protein>
    <submittedName>
        <fullName evidence="3">Uma2 family endonuclease</fullName>
    </submittedName>
</protein>
<feature type="compositionally biased region" description="Basic and acidic residues" evidence="1">
    <location>
        <begin position="204"/>
        <end position="226"/>
    </location>
</feature>
<keyword evidence="3" id="KW-0540">Nuclease</keyword>
<proteinExistence type="predicted"/>
<dbReference type="InterPro" id="IPR012296">
    <property type="entry name" value="Nuclease_put_TT1808"/>
</dbReference>
<dbReference type="AlphaFoldDB" id="A0A426U068"/>
<evidence type="ECO:0000313" key="3">
    <source>
        <dbReference type="EMBL" id="RRR72204.1"/>
    </source>
</evidence>
<reference evidence="3 4" key="1">
    <citation type="submission" date="2018-12" db="EMBL/GenBank/DDBJ databases">
        <title>Genome Sequence of Candidatus Viridilinea halotolerans isolated from saline sulfide-rich spring.</title>
        <authorList>
            <person name="Grouzdev D.S."/>
            <person name="Burganskaya E.I."/>
            <person name="Krutkina M.S."/>
            <person name="Sukhacheva M.V."/>
            <person name="Gorlenko V.M."/>
        </authorList>
    </citation>
    <scope>NUCLEOTIDE SEQUENCE [LARGE SCALE GENOMIC DNA]</scope>
    <source>
        <strain evidence="3">Chok-6</strain>
    </source>
</reference>
<evidence type="ECO:0000313" key="4">
    <source>
        <dbReference type="Proteomes" id="UP000280307"/>
    </source>
</evidence>
<dbReference type="InterPro" id="IPR008538">
    <property type="entry name" value="Uma2"/>
</dbReference>
<dbReference type="Proteomes" id="UP000280307">
    <property type="component" value="Unassembled WGS sequence"/>
</dbReference>
<organism evidence="3 4">
    <name type="scientific">Candidatus Viridilinea halotolerans</name>
    <dbReference type="NCBI Taxonomy" id="2491704"/>
    <lineage>
        <taxon>Bacteria</taxon>
        <taxon>Bacillati</taxon>
        <taxon>Chloroflexota</taxon>
        <taxon>Chloroflexia</taxon>
        <taxon>Chloroflexales</taxon>
        <taxon>Chloroflexineae</taxon>
        <taxon>Oscillochloridaceae</taxon>
        <taxon>Candidatus Viridilinea</taxon>
    </lineage>
</organism>
<dbReference type="Pfam" id="PF05685">
    <property type="entry name" value="Uma2"/>
    <property type="match status" value="1"/>
</dbReference>
<feature type="domain" description="Putative restriction endonuclease" evidence="2">
    <location>
        <begin position="2"/>
        <end position="128"/>
    </location>
</feature>
<accession>A0A426U068</accession>
<feature type="non-terminal residue" evidence="3">
    <location>
        <position position="1"/>
    </location>
</feature>
<name>A0A426U068_9CHLR</name>
<dbReference type="SUPFAM" id="SSF52980">
    <property type="entry name" value="Restriction endonuclease-like"/>
    <property type="match status" value="1"/>
</dbReference>
<keyword evidence="3" id="KW-0378">Hydrolase</keyword>
<comment type="caution">
    <text evidence="3">The sequence shown here is derived from an EMBL/GenBank/DDBJ whole genome shotgun (WGS) entry which is preliminary data.</text>
</comment>
<keyword evidence="3" id="KW-0255">Endonuclease</keyword>
<dbReference type="PANTHER" id="PTHR33352:SF2">
    <property type="entry name" value="SLL0995 PROTEIN"/>
    <property type="match status" value="1"/>
</dbReference>
<dbReference type="InterPro" id="IPR011335">
    <property type="entry name" value="Restrct_endonuc-II-like"/>
</dbReference>
<dbReference type="Gene3D" id="3.90.1570.10">
    <property type="entry name" value="tt1808, chain A"/>
    <property type="match status" value="1"/>
</dbReference>
<dbReference type="PANTHER" id="PTHR33352">
    <property type="entry name" value="SLR1095 PROTEIN"/>
    <property type="match status" value="1"/>
</dbReference>